<dbReference type="EMBL" id="FQYP01000014">
    <property type="protein sequence ID" value="SHJ67026.1"/>
    <property type="molecule type" value="Genomic_DNA"/>
</dbReference>
<accession>A0A1M6L762</accession>
<dbReference type="Gene3D" id="1.10.3210.10">
    <property type="entry name" value="Hypothetical protein af1432"/>
    <property type="match status" value="1"/>
</dbReference>
<keyword evidence="2" id="KW-1185">Reference proteome</keyword>
<keyword evidence="1" id="KW-0378">Hydrolase</keyword>
<dbReference type="PIRSF" id="PIRSF035170">
    <property type="entry name" value="HD_phosphohydro"/>
    <property type="match status" value="1"/>
</dbReference>
<name>A0A1M6L762_9FLAO</name>
<gene>
    <name evidence="1" type="ORF">SAMN04488508_11431</name>
</gene>
<proteinExistence type="predicted"/>
<dbReference type="GO" id="GO:0016787">
    <property type="term" value="F:hydrolase activity"/>
    <property type="evidence" value="ECO:0007669"/>
    <property type="project" value="UniProtKB-KW"/>
</dbReference>
<dbReference type="RefSeq" id="WP_211483334.1">
    <property type="nucleotide sequence ID" value="NZ_FQYP01000014.1"/>
</dbReference>
<organism evidence="1 2">
    <name type="scientific">Aquimarina spongiae</name>
    <dbReference type="NCBI Taxonomy" id="570521"/>
    <lineage>
        <taxon>Bacteria</taxon>
        <taxon>Pseudomonadati</taxon>
        <taxon>Bacteroidota</taxon>
        <taxon>Flavobacteriia</taxon>
        <taxon>Flavobacteriales</taxon>
        <taxon>Flavobacteriaceae</taxon>
        <taxon>Aquimarina</taxon>
    </lineage>
</organism>
<protein>
    <submittedName>
        <fullName evidence="1">Predicted metal-dependent phosphohydrolase, HD superfamily</fullName>
    </submittedName>
</protein>
<dbReference type="AlphaFoldDB" id="A0A1M6L762"/>
<dbReference type="STRING" id="570521.SAMN04488508_11431"/>
<sequence>MLKEIFISLLSKYSKDEEYTFTLWNEIEKKHSGKKRYYHTLTHLEHIYNQLHTVKDQIQDWDITLFALFYHDFIYNILKQNNEEQSAKKAVTILGTLDIDKERIQLCYEMIIATKGHQISKHNDINLFTDADLSILGSDWEGYKTYFEHVRKEYNYYPDLLYNPGRIKILRHFLNMFRIFKTDHFYDAYEEKAKLNLQQEIDILSK</sequence>
<dbReference type="PANTHER" id="PTHR21174">
    <property type="match status" value="1"/>
</dbReference>
<dbReference type="InterPro" id="IPR009218">
    <property type="entry name" value="HD_phosphohydro"/>
</dbReference>
<reference evidence="2" key="1">
    <citation type="submission" date="2016-11" db="EMBL/GenBank/DDBJ databases">
        <authorList>
            <person name="Varghese N."/>
            <person name="Submissions S."/>
        </authorList>
    </citation>
    <scope>NUCLEOTIDE SEQUENCE [LARGE SCALE GENOMIC DNA]</scope>
    <source>
        <strain evidence="2">DSM 22623</strain>
    </source>
</reference>
<evidence type="ECO:0000313" key="2">
    <source>
        <dbReference type="Proteomes" id="UP000184432"/>
    </source>
</evidence>
<dbReference type="Proteomes" id="UP000184432">
    <property type="component" value="Unassembled WGS sequence"/>
</dbReference>
<dbReference type="PANTHER" id="PTHR21174:SF0">
    <property type="entry name" value="HD PHOSPHOHYDROLASE FAMILY PROTEIN-RELATED"/>
    <property type="match status" value="1"/>
</dbReference>
<evidence type="ECO:0000313" key="1">
    <source>
        <dbReference type="EMBL" id="SHJ67026.1"/>
    </source>
</evidence>
<dbReference type="SUPFAM" id="SSF109604">
    <property type="entry name" value="HD-domain/PDEase-like"/>
    <property type="match status" value="1"/>
</dbReference>